<dbReference type="PANTHER" id="PTHR31272:SF6">
    <property type="entry name" value="CYTOCHROME C-TYPE BIOGENESIS CCDA-LIKE CHLOROPLASTIC PROTEIN"/>
    <property type="match status" value="1"/>
</dbReference>
<keyword evidence="2" id="KW-0472">Membrane</keyword>
<geneLocation type="chloroplast" evidence="3"/>
<keyword evidence="3" id="KW-0934">Plastid</keyword>
<keyword evidence="3" id="KW-0150">Chloroplast</keyword>
<evidence type="ECO:0000256" key="2">
    <source>
        <dbReference type="SAM" id="Phobius"/>
    </source>
</evidence>
<name>M4IU28_CALTB</name>
<dbReference type="InterPro" id="IPR051790">
    <property type="entry name" value="Cytochrome_c-biogenesis_DsbD"/>
</dbReference>
<dbReference type="EMBL" id="KC153978">
    <property type="protein sequence ID" value="AGA63748.1"/>
    <property type="molecule type" value="Genomic_DNA"/>
</dbReference>
<evidence type="ECO:0000256" key="1">
    <source>
        <dbReference type="ARBA" id="ARBA00022748"/>
    </source>
</evidence>
<dbReference type="GO" id="GO:0017004">
    <property type="term" value="P:cytochrome complex assembly"/>
    <property type="evidence" value="ECO:0007669"/>
    <property type="project" value="UniProtKB-KW"/>
</dbReference>
<sequence>MYIKLLNHEFSLYIFQQFVIRSLYLDFYLKQPAFSFFILLSGLISGCSPCIISVLPLVLGYINIDTDKKTRWSFLLGLTTTLILVLISFSFVANRYHYILIVIPFIAYLITITLGLFLLNILQVQIDTSLLDNLLSKKFDNVMKNFILGSILAINAAPCSTPILLTLVFILSFSSNHLLILSYISIYLLGYILPLLLIITFILRLRYSSRLSSIFSLSTSWSGCMMLSWGLLKVLESICL</sequence>
<feature type="transmembrane region" description="Helical" evidence="2">
    <location>
        <begin position="33"/>
        <end position="62"/>
    </location>
</feature>
<feature type="transmembrane region" description="Helical" evidence="2">
    <location>
        <begin position="74"/>
        <end position="92"/>
    </location>
</feature>
<dbReference type="AlphaFoldDB" id="M4IU28"/>
<reference evidence="3" key="1">
    <citation type="journal article" date="2013" name="PLoS ONE">
        <title>Evolution of red algal plastid genomes: ancient architectures, introns, horizontal gene transfer, and taxonomic utility of plastid markers.</title>
        <authorList>
            <person name="Janouskovec J."/>
            <person name="Liu S.-L."/>
            <person name="Martone P.T."/>
            <person name="Carre W."/>
            <person name="Leblanc C."/>
            <person name="Collen J."/>
            <person name="Keeling P.J."/>
        </authorList>
    </citation>
    <scope>NUCLEOTIDE SEQUENCE</scope>
</reference>
<dbReference type="PANTHER" id="PTHR31272">
    <property type="entry name" value="CYTOCHROME C-TYPE BIOGENESIS PROTEIN HI_1454-RELATED"/>
    <property type="match status" value="1"/>
</dbReference>
<proteinExistence type="predicted"/>
<gene>
    <name evidence="3" type="primary">ccdA</name>
</gene>
<keyword evidence="2" id="KW-1133">Transmembrane helix</keyword>
<dbReference type="GeneID" id="15329086"/>
<organism evidence="3">
    <name type="scientific">Calliarthron tuberculosum</name>
    <name type="common">Coralline red alga</name>
    <name type="synonym">Corallina tuberculosa</name>
    <dbReference type="NCBI Taxonomy" id="48942"/>
    <lineage>
        <taxon>Eukaryota</taxon>
        <taxon>Rhodophyta</taxon>
        <taxon>Florideophyceae</taxon>
        <taxon>Corallinophycidae</taxon>
        <taxon>Corallinales</taxon>
        <taxon>Corallinaceae</taxon>
        <taxon>Corallinoideae</taxon>
        <taxon>Calliarthron</taxon>
    </lineage>
</organism>
<feature type="transmembrane region" description="Helical" evidence="2">
    <location>
        <begin position="180"/>
        <end position="202"/>
    </location>
</feature>
<keyword evidence="2 3" id="KW-0812">Transmembrane</keyword>
<keyword evidence="1" id="KW-0201">Cytochrome c-type biogenesis</keyword>
<protein>
    <submittedName>
        <fullName evidence="3">Cytochrome c biogenesis protein transmembrane region</fullName>
    </submittedName>
</protein>
<evidence type="ECO:0000313" key="3">
    <source>
        <dbReference type="EMBL" id="AGA63748.1"/>
    </source>
</evidence>
<dbReference type="RefSeq" id="YP_007878137.1">
    <property type="nucleotide sequence ID" value="NC_021075.1"/>
</dbReference>
<accession>M4IU28</accession>
<feature type="transmembrane region" description="Helical" evidence="2">
    <location>
        <begin position="98"/>
        <end position="122"/>
    </location>
</feature>
<feature type="transmembrane region" description="Helical" evidence="2">
    <location>
        <begin position="146"/>
        <end position="174"/>
    </location>
</feature>